<evidence type="ECO:0000313" key="3">
    <source>
        <dbReference type="Proteomes" id="UP000694387"/>
    </source>
</evidence>
<dbReference type="GeneTree" id="ENSGT00940000155523"/>
<evidence type="ECO:0000256" key="1">
    <source>
        <dbReference type="SAM" id="Coils"/>
    </source>
</evidence>
<dbReference type="GO" id="GO:0036156">
    <property type="term" value="C:inner dynein arm"/>
    <property type="evidence" value="ECO:0007669"/>
    <property type="project" value="TreeGrafter"/>
</dbReference>
<keyword evidence="3" id="KW-1185">Reference proteome</keyword>
<dbReference type="GO" id="GO:0036126">
    <property type="term" value="C:sperm flagellum"/>
    <property type="evidence" value="ECO:0007669"/>
    <property type="project" value="TreeGrafter"/>
</dbReference>
<dbReference type="PANTHER" id="PTHR10676:SF359">
    <property type="entry name" value="DYNEIN HEAVY CHAIN DOMAIN-CONTAINING PROTEIN 1"/>
    <property type="match status" value="1"/>
</dbReference>
<evidence type="ECO:0000313" key="2">
    <source>
        <dbReference type="Ensembl" id="ENSEASP00005002246.2"/>
    </source>
</evidence>
<accession>A0A8C4L3R1</accession>
<gene>
    <name evidence="2" type="primary">LOC106838177</name>
</gene>
<dbReference type="PANTHER" id="PTHR10676">
    <property type="entry name" value="DYNEIN HEAVY CHAIN FAMILY PROTEIN"/>
    <property type="match status" value="1"/>
</dbReference>
<protein>
    <submittedName>
        <fullName evidence="2">Uncharacterized protein</fullName>
    </submittedName>
</protein>
<dbReference type="InterPro" id="IPR026983">
    <property type="entry name" value="DHC"/>
</dbReference>
<dbReference type="GO" id="GO:0008569">
    <property type="term" value="F:minus-end-directed microtubule motor activity"/>
    <property type="evidence" value="ECO:0007669"/>
    <property type="project" value="TreeGrafter"/>
</dbReference>
<proteinExistence type="predicted"/>
<dbReference type="Ensembl" id="ENSEAST00005002479.2">
    <property type="protein sequence ID" value="ENSEASP00005002246.2"/>
    <property type="gene ID" value="ENSEASG00005001731.2"/>
</dbReference>
<feature type="coiled-coil region" evidence="1">
    <location>
        <begin position="115"/>
        <end position="142"/>
    </location>
</feature>
<reference evidence="2" key="2">
    <citation type="submission" date="2025-08" db="UniProtKB">
        <authorList>
            <consortium name="Ensembl"/>
        </authorList>
    </citation>
    <scope>IDENTIFICATION</scope>
</reference>
<dbReference type="GO" id="GO:0030317">
    <property type="term" value="P:flagellated sperm motility"/>
    <property type="evidence" value="ECO:0007669"/>
    <property type="project" value="TreeGrafter"/>
</dbReference>
<organism evidence="2 3">
    <name type="scientific">Equus asinus</name>
    <name type="common">Donkey</name>
    <name type="synonym">Equus africanus asinus</name>
    <dbReference type="NCBI Taxonomy" id="9793"/>
    <lineage>
        <taxon>Eukaryota</taxon>
        <taxon>Metazoa</taxon>
        <taxon>Chordata</taxon>
        <taxon>Craniata</taxon>
        <taxon>Vertebrata</taxon>
        <taxon>Euteleostomi</taxon>
        <taxon>Mammalia</taxon>
        <taxon>Eutheria</taxon>
        <taxon>Laurasiatheria</taxon>
        <taxon>Perissodactyla</taxon>
        <taxon>Equidae</taxon>
        <taxon>Equus</taxon>
    </lineage>
</organism>
<dbReference type="AlphaFoldDB" id="A0A8C4L3R1"/>
<dbReference type="Proteomes" id="UP000694387">
    <property type="component" value="Chromosome 20"/>
</dbReference>
<keyword evidence="1" id="KW-0175">Coiled coil</keyword>
<reference evidence="2 3" key="1">
    <citation type="journal article" date="2020" name="Nat. Commun.">
        <title>Donkey genomes provide new insights into domestication and selection for coat color.</title>
        <authorList>
            <person name="Wang"/>
            <person name="C."/>
            <person name="Li"/>
            <person name="H."/>
            <person name="Guo"/>
            <person name="Y."/>
            <person name="Huang"/>
            <person name="J."/>
            <person name="Sun"/>
            <person name="Y."/>
            <person name="Min"/>
            <person name="J."/>
            <person name="Wang"/>
            <person name="J."/>
            <person name="Fang"/>
            <person name="X."/>
            <person name="Zhao"/>
            <person name="Z."/>
            <person name="Wang"/>
            <person name="S."/>
            <person name="Zhang"/>
            <person name="Y."/>
            <person name="Liu"/>
            <person name="Q."/>
            <person name="Jiang"/>
            <person name="Q."/>
            <person name="Wang"/>
            <person name="X."/>
            <person name="Guo"/>
            <person name="Y."/>
            <person name="Yang"/>
            <person name="C."/>
            <person name="Wang"/>
            <person name="Y."/>
            <person name="Tian"/>
            <person name="F."/>
            <person name="Zhuang"/>
            <person name="G."/>
            <person name="Fan"/>
            <person name="Y."/>
            <person name="Gao"/>
            <person name="Q."/>
            <person name="Li"/>
            <person name="Y."/>
            <person name="Ju"/>
            <person name="Z."/>
            <person name="Li"/>
            <person name="J."/>
            <person name="Li"/>
            <person name="R."/>
            <person name="Hou"/>
            <person name="M."/>
            <person name="Yang"/>
            <person name="G."/>
            <person name="Liu"/>
            <person name="G."/>
            <person name="Liu"/>
            <person name="W."/>
            <person name="Guo"/>
            <person name="J."/>
            <person name="Pan"/>
            <person name="S."/>
            <person name="Fan"/>
            <person name="G."/>
            <person name="Zhang"/>
            <person name="W."/>
            <person name="Zhang"/>
            <person name="R."/>
            <person name="Yu"/>
            <person name="J."/>
            <person name="Zhang"/>
            <person name="X."/>
            <person name="Yin"/>
            <person name="Q."/>
            <person name="Ji"/>
            <person name="C."/>
            <person name="Jin"/>
            <person name="Y."/>
            <person name="Yue"/>
            <person name="G."/>
            <person name="Liu"/>
            <person name="M."/>
            <person name="Xu"/>
            <person name="J."/>
            <person name="Liu"/>
            <person name="S."/>
            <person name="Jordana"/>
            <person name="J."/>
            <person name="Noce"/>
            <person name="A."/>
            <person name="Amills"/>
            <person name="M."/>
            <person name="Wu"/>
            <person name="D.D."/>
            <person name="Li"/>
            <person name="S."/>
            <person name="Zhou"/>
            <person name="X. and Zhong"/>
            <person name="J."/>
        </authorList>
    </citation>
    <scope>NUCLEOTIDE SEQUENCE [LARGE SCALE GENOMIC DNA]</scope>
</reference>
<name>A0A8C4L3R1_EQUAS</name>
<dbReference type="GO" id="GO:0051959">
    <property type="term" value="F:dynein light intermediate chain binding"/>
    <property type="evidence" value="ECO:0007669"/>
    <property type="project" value="InterPro"/>
</dbReference>
<dbReference type="GO" id="GO:0045505">
    <property type="term" value="F:dynein intermediate chain binding"/>
    <property type="evidence" value="ECO:0007669"/>
    <property type="project" value="InterPro"/>
</dbReference>
<sequence length="303" mass="35078">MLWEVQEFCKEHHWMTGIYEFLGCPIKNYVLLVSCLNTWQARVSNIPAELVTKGRLLLLSCRDVHAELESKLESIRKDILAQVQNECWSRSQQLMTELTDFIEVFQTINSDIHTISRCSQKLNEASKQYTKLEERMEYIRSLHELIRNHFSLFNAENEALDVSLLDVWEAFQFEKSQASEFLLSKQHAIVPKLQQLIAAALAELEGLIEKALSGPFMDPAQEQRSTERQLISLERQFQNTVNHLTELHRAYAVFTGTEDPRPLHHHPVIDPPNEIRVGTQDPVSCVSLSQSQESHTFISLFYR</sequence>
<reference evidence="2" key="3">
    <citation type="submission" date="2025-09" db="UniProtKB">
        <authorList>
            <consortium name="Ensembl"/>
        </authorList>
    </citation>
    <scope>IDENTIFICATION</scope>
</reference>